<feature type="region of interest" description="Disordered" evidence="1">
    <location>
        <begin position="111"/>
        <end position="173"/>
    </location>
</feature>
<dbReference type="EMBL" id="QCYY01002935">
    <property type="protein sequence ID" value="ROT66435.1"/>
    <property type="molecule type" value="Genomic_DNA"/>
</dbReference>
<evidence type="ECO:0000256" key="1">
    <source>
        <dbReference type="SAM" id="MobiDB-lite"/>
    </source>
</evidence>
<comment type="caution">
    <text evidence="2">The sequence shown here is derived from an EMBL/GenBank/DDBJ whole genome shotgun (WGS) entry which is preliminary data.</text>
</comment>
<proteinExistence type="predicted"/>
<name>A0A3R7QG87_PENVA</name>
<evidence type="ECO:0000313" key="2">
    <source>
        <dbReference type="EMBL" id="ROT66435.1"/>
    </source>
</evidence>
<dbReference type="PRINTS" id="PR01217">
    <property type="entry name" value="PRICHEXTENSN"/>
</dbReference>
<evidence type="ECO:0000313" key="3">
    <source>
        <dbReference type="Proteomes" id="UP000283509"/>
    </source>
</evidence>
<keyword evidence="3" id="KW-1185">Reference proteome</keyword>
<sequence>MERLSKPEPGASEEEVIRYLTQSCSDVTIHDPRNGFFNHFIDQIDEQISSDFMSKFGKLKTDEDRVVYLWSVKYIIHLPPPPLPSLSPSPSSPPPLLPSYFPLLSPSPTPPIPLPHLPSPPPPLPFSLPPTSPVSPPLPLRLSPSPPLFPSPLPPPPSPLPPSPHTTQITSNH</sequence>
<dbReference type="AlphaFoldDB" id="A0A3R7QG87"/>
<feature type="compositionally biased region" description="Pro residues" evidence="1">
    <location>
        <begin position="111"/>
        <end position="164"/>
    </location>
</feature>
<reference evidence="2 3" key="1">
    <citation type="submission" date="2018-04" db="EMBL/GenBank/DDBJ databases">
        <authorList>
            <person name="Zhang X."/>
            <person name="Yuan J."/>
            <person name="Li F."/>
            <person name="Xiang J."/>
        </authorList>
    </citation>
    <scope>NUCLEOTIDE SEQUENCE [LARGE SCALE GENOMIC DNA]</scope>
    <source>
        <tissue evidence="2">Muscle</tissue>
    </source>
</reference>
<protein>
    <submittedName>
        <fullName evidence="2">Uncharacterized protein</fullName>
    </submittedName>
</protein>
<organism evidence="2 3">
    <name type="scientific">Penaeus vannamei</name>
    <name type="common">Whiteleg shrimp</name>
    <name type="synonym">Litopenaeus vannamei</name>
    <dbReference type="NCBI Taxonomy" id="6689"/>
    <lineage>
        <taxon>Eukaryota</taxon>
        <taxon>Metazoa</taxon>
        <taxon>Ecdysozoa</taxon>
        <taxon>Arthropoda</taxon>
        <taxon>Crustacea</taxon>
        <taxon>Multicrustacea</taxon>
        <taxon>Malacostraca</taxon>
        <taxon>Eumalacostraca</taxon>
        <taxon>Eucarida</taxon>
        <taxon>Decapoda</taxon>
        <taxon>Dendrobranchiata</taxon>
        <taxon>Penaeoidea</taxon>
        <taxon>Penaeidae</taxon>
        <taxon>Penaeus</taxon>
    </lineage>
</organism>
<accession>A0A3R7QG87</accession>
<gene>
    <name evidence="2" type="ORF">C7M84_015534</name>
</gene>
<dbReference type="Proteomes" id="UP000283509">
    <property type="component" value="Unassembled WGS sequence"/>
</dbReference>
<reference evidence="2 3" key="2">
    <citation type="submission" date="2019-01" db="EMBL/GenBank/DDBJ databases">
        <title>The decoding of complex shrimp genome reveals the adaptation for benthos swimmer, frequently molting mechanism and breeding impact on genome.</title>
        <authorList>
            <person name="Sun Y."/>
            <person name="Gao Y."/>
            <person name="Yu Y."/>
        </authorList>
    </citation>
    <scope>NUCLEOTIDE SEQUENCE [LARGE SCALE GENOMIC DNA]</scope>
    <source>
        <tissue evidence="2">Muscle</tissue>
    </source>
</reference>